<accession>A0ABN9GPA0</accession>
<feature type="domain" description="Galectin" evidence="3">
    <location>
        <begin position="1"/>
        <end position="111"/>
    </location>
</feature>
<dbReference type="InterPro" id="IPR044156">
    <property type="entry name" value="Galectin-like"/>
</dbReference>
<dbReference type="InterPro" id="IPR013320">
    <property type="entry name" value="ConA-like_dom_sf"/>
</dbReference>
<dbReference type="PROSITE" id="PS51304">
    <property type="entry name" value="GALECTIN"/>
    <property type="match status" value="1"/>
</dbReference>
<name>A0ABN9GPA0_9NEOB</name>
<reference evidence="4" key="1">
    <citation type="submission" date="2023-05" db="EMBL/GenBank/DDBJ databases">
        <authorList>
            <person name="Stuckert A."/>
        </authorList>
    </citation>
    <scope>NUCLEOTIDE SEQUENCE</scope>
</reference>
<dbReference type="Proteomes" id="UP001162483">
    <property type="component" value="Unassembled WGS sequence"/>
</dbReference>
<evidence type="ECO:0000259" key="3">
    <source>
        <dbReference type="PROSITE" id="PS51304"/>
    </source>
</evidence>
<dbReference type="EMBL" id="CATNWA010018900">
    <property type="protein sequence ID" value="CAI9610147.1"/>
    <property type="molecule type" value="Genomic_DNA"/>
</dbReference>
<evidence type="ECO:0000256" key="1">
    <source>
        <dbReference type="ARBA" id="ARBA00022734"/>
    </source>
</evidence>
<dbReference type="SMART" id="SM00908">
    <property type="entry name" value="Gal-bind_lectin"/>
    <property type="match status" value="1"/>
</dbReference>
<evidence type="ECO:0000256" key="2">
    <source>
        <dbReference type="RuleBase" id="RU102079"/>
    </source>
</evidence>
<comment type="caution">
    <text evidence="4">The sequence shown here is derived from an EMBL/GenBank/DDBJ whole genome shotgun (WGS) entry which is preliminary data.</text>
</comment>
<evidence type="ECO:0000313" key="4">
    <source>
        <dbReference type="EMBL" id="CAI9610147.1"/>
    </source>
</evidence>
<feature type="non-terminal residue" evidence="4">
    <location>
        <position position="1"/>
    </location>
</feature>
<dbReference type="PANTHER" id="PTHR11346">
    <property type="entry name" value="GALECTIN"/>
    <property type="match status" value="1"/>
</dbReference>
<dbReference type="Gene3D" id="2.60.120.200">
    <property type="match status" value="1"/>
</dbReference>
<dbReference type="Pfam" id="PF00337">
    <property type="entry name" value="Gal-bind_lectin"/>
    <property type="match status" value="1"/>
</dbReference>
<gene>
    <name evidence="4" type="ORF">SPARVUS_LOCUS14375842</name>
</gene>
<dbReference type="SUPFAM" id="SSF49899">
    <property type="entry name" value="Concanavalin A-like lectins/glucanases"/>
    <property type="match status" value="1"/>
</dbReference>
<dbReference type="PANTHER" id="PTHR11346:SF80">
    <property type="entry name" value="GALECTIN-9C"/>
    <property type="match status" value="1"/>
</dbReference>
<evidence type="ECO:0000313" key="5">
    <source>
        <dbReference type="Proteomes" id="UP001162483"/>
    </source>
</evidence>
<keyword evidence="1 2" id="KW-0430">Lectin</keyword>
<dbReference type="SMART" id="SM00276">
    <property type="entry name" value="GLECT"/>
    <property type="match status" value="1"/>
</dbReference>
<organism evidence="4 5">
    <name type="scientific">Staurois parvus</name>
    <dbReference type="NCBI Taxonomy" id="386267"/>
    <lineage>
        <taxon>Eukaryota</taxon>
        <taxon>Metazoa</taxon>
        <taxon>Chordata</taxon>
        <taxon>Craniata</taxon>
        <taxon>Vertebrata</taxon>
        <taxon>Euteleostomi</taxon>
        <taxon>Amphibia</taxon>
        <taxon>Batrachia</taxon>
        <taxon>Anura</taxon>
        <taxon>Neobatrachia</taxon>
        <taxon>Ranoidea</taxon>
        <taxon>Ranidae</taxon>
        <taxon>Staurois</taxon>
    </lineage>
</organism>
<protein>
    <recommendedName>
        <fullName evidence="2">Galectin</fullName>
    </recommendedName>
</protein>
<dbReference type="CDD" id="cd00070">
    <property type="entry name" value="GLECT"/>
    <property type="match status" value="1"/>
</dbReference>
<keyword evidence="5" id="KW-1185">Reference proteome</keyword>
<sequence>IIFLNIFRFHVNLRFSGGIAFHFNPRFDENTIVRNSKLNNSCWGKEERQMPCGMCFSAGQSFVIEIVCEHHAFRVNVNGNHVCNYNHRVPHLNQINTLQIEGDVVLQHVQI</sequence>
<dbReference type="InterPro" id="IPR001079">
    <property type="entry name" value="Galectin_CRD"/>
</dbReference>
<proteinExistence type="predicted"/>